<organism evidence="2 3">
    <name type="scientific">Bacillus thuringiensis serovar pingluonsis</name>
    <dbReference type="NCBI Taxonomy" id="180881"/>
    <lineage>
        <taxon>Bacteria</taxon>
        <taxon>Bacillati</taxon>
        <taxon>Bacillota</taxon>
        <taxon>Bacilli</taxon>
        <taxon>Bacillales</taxon>
        <taxon>Bacillaceae</taxon>
        <taxon>Bacillus</taxon>
        <taxon>Bacillus cereus group</taxon>
    </lineage>
</organism>
<dbReference type="RefSeq" id="WP_088120166.1">
    <property type="nucleotide sequence ID" value="NZ_NFDL01000086.1"/>
</dbReference>
<dbReference type="Pfam" id="PF13588">
    <property type="entry name" value="HSDR_N_2"/>
    <property type="match status" value="1"/>
</dbReference>
<evidence type="ECO:0000259" key="1">
    <source>
        <dbReference type="Pfam" id="PF13588"/>
    </source>
</evidence>
<dbReference type="Gene3D" id="3.90.1570.30">
    <property type="match status" value="1"/>
</dbReference>
<sequence>MKKKYMNEEQVKNTVIVPYFKKMGFLTDEIEFETHFKINIPRQGKIHIGEEITKNVYSDILYKTLINGKLRNIILVEVKRENHTIEQKDIEQAINYARLLDEIAPYSVVTNGRNTRIFDTITKLELTNTDLSKSSFIVSGYNLTISEDIREIALKTFIGLDRKNLLNFCQLQSERNFNDIRSKTISNKSIIDGIHCNRNKYMSEFKNFMNSKSKIYAVIGNSGAGKTNYLYSLWESYKDHFPILFYSAGLLNQRLINAIQEDFQFLLNQEYSISELIRRFDDITKRHEDQRFYIIIDGLDEHPNNIELRNELNDLIKKIQDSNIFLIVSCKTTNEINDIWYKFTHFKGALNSLGDNIYMPKNLSYRNKLGVYVDKLDDQELIYIWKQYKKTYGIKGDLDNESRELAKEPFLMRMIAEVYQGKEVVNQITEIELYNKWLHRKLGETSKPEMSKLIFKKIINHMVELKSETIEQDYFMEILSIVDNGYLYFQELLNIGLIAITKDSNQIQYISICNSTLMNYTYCYEIKKWHTKRMTDLIYFFNTHIKEEFLRQFPIFLITFKQQSLFKNENKIWNESYINNDQPVCICCNNTIQIQDKVTIVLRVDKNNILEKILGDFHIVHEKCAWNGPSMLDLRTEIQHAILNVKDFLDLHKIFSLLKFMTDDHKVKLERSVKKEKIKNSPNYEFLPLIKSKGEPFWTIMEFIDEVNTGNIKSWKINTKDYLLFFDSKEKAEFYLNFNQKAENSEIIERVVGIEKKYIKRMEDIYKASNVNMPPVAVAIGFKDGGEALVIQLEFKEVINVVKSGLSFPKYIKKIRGKIKFRY</sequence>
<comment type="caution">
    <text evidence="2">The sequence shown here is derived from an EMBL/GenBank/DDBJ whole genome shotgun (WGS) entry which is preliminary data.</text>
</comment>
<gene>
    <name evidence="2" type="ORF">BK742_21850</name>
</gene>
<proteinExistence type="predicted"/>
<name>A0A243B507_BACTU</name>
<protein>
    <recommendedName>
        <fullName evidence="1">Type I restriction enzyme R protein N-terminal domain-containing protein</fullName>
    </recommendedName>
</protein>
<dbReference type="InterPro" id="IPR029464">
    <property type="entry name" value="HSDR_N"/>
</dbReference>
<dbReference type="InterPro" id="IPR027417">
    <property type="entry name" value="P-loop_NTPase"/>
</dbReference>
<evidence type="ECO:0000313" key="3">
    <source>
        <dbReference type="Proteomes" id="UP000195089"/>
    </source>
</evidence>
<dbReference type="SUPFAM" id="SSF52540">
    <property type="entry name" value="P-loop containing nucleoside triphosphate hydrolases"/>
    <property type="match status" value="1"/>
</dbReference>
<evidence type="ECO:0000313" key="2">
    <source>
        <dbReference type="EMBL" id="OTY39568.1"/>
    </source>
</evidence>
<dbReference type="Proteomes" id="UP000195089">
    <property type="component" value="Unassembled WGS sequence"/>
</dbReference>
<dbReference type="Gene3D" id="3.40.50.300">
    <property type="entry name" value="P-loop containing nucleotide triphosphate hydrolases"/>
    <property type="match status" value="1"/>
</dbReference>
<accession>A0A243B507</accession>
<feature type="domain" description="Type I restriction enzyme R protein N-terminal" evidence="1">
    <location>
        <begin position="25"/>
        <end position="120"/>
    </location>
</feature>
<dbReference type="EMBL" id="NFDL01000086">
    <property type="protein sequence ID" value="OTY39568.1"/>
    <property type="molecule type" value="Genomic_DNA"/>
</dbReference>
<dbReference type="AlphaFoldDB" id="A0A243B507"/>
<reference evidence="2 3" key="1">
    <citation type="submission" date="2016-10" db="EMBL/GenBank/DDBJ databases">
        <title>Comparative genomics of Bacillus thuringiensis reveals a path to pathogens against multiple invertebrate hosts.</title>
        <authorList>
            <person name="Zheng J."/>
            <person name="Gao Q."/>
            <person name="Liu H."/>
            <person name="Peng D."/>
            <person name="Ruan L."/>
            <person name="Sun M."/>
        </authorList>
    </citation>
    <scope>NUCLEOTIDE SEQUENCE [LARGE SCALE GENOMIC DNA]</scope>
    <source>
        <strain evidence="2">BGSC 4BX1</strain>
    </source>
</reference>